<evidence type="ECO:0000313" key="1">
    <source>
        <dbReference type="EMBL" id="MBB5122037.1"/>
    </source>
</evidence>
<reference evidence="1 2" key="1">
    <citation type="submission" date="2020-08" db="EMBL/GenBank/DDBJ databases">
        <title>Genomic Encyclopedia of Type Strains, Phase III (KMG-III): the genomes of soil and plant-associated and newly described type strains.</title>
        <authorList>
            <person name="Whitman W."/>
        </authorList>
    </citation>
    <scope>NUCLEOTIDE SEQUENCE [LARGE SCALE GENOMIC DNA]</scope>
    <source>
        <strain evidence="1 2">CECT 3259</strain>
    </source>
</reference>
<dbReference type="Proteomes" id="UP000528608">
    <property type="component" value="Unassembled WGS sequence"/>
</dbReference>
<organism evidence="1 2">
    <name type="scientific">Streptomyces eurocidicus</name>
    <name type="common">Streptoverticillium eurocidicus</name>
    <dbReference type="NCBI Taxonomy" id="66423"/>
    <lineage>
        <taxon>Bacteria</taxon>
        <taxon>Bacillati</taxon>
        <taxon>Actinomycetota</taxon>
        <taxon>Actinomycetes</taxon>
        <taxon>Kitasatosporales</taxon>
        <taxon>Streptomycetaceae</taxon>
        <taxon>Streptomyces</taxon>
    </lineage>
</organism>
<proteinExistence type="predicted"/>
<protein>
    <submittedName>
        <fullName evidence="1">Uncharacterized protein</fullName>
    </submittedName>
</protein>
<dbReference type="EMBL" id="JACHJF010000023">
    <property type="protein sequence ID" value="MBB5122037.1"/>
    <property type="molecule type" value="Genomic_DNA"/>
</dbReference>
<evidence type="ECO:0000313" key="2">
    <source>
        <dbReference type="Proteomes" id="UP000528608"/>
    </source>
</evidence>
<dbReference type="AlphaFoldDB" id="A0A7W8BFN2"/>
<accession>A0A7W8BFN2</accession>
<gene>
    <name evidence="1" type="ORF">FHS36_005508</name>
</gene>
<comment type="caution">
    <text evidence="1">The sequence shown here is derived from an EMBL/GenBank/DDBJ whole genome shotgun (WGS) entry which is preliminary data.</text>
</comment>
<name>A0A7W8BFN2_STREU</name>
<sequence length="38" mass="4130">MDALPVAAGRVGQKVLPGNAVVCEDGLRHNRPLCRRFL</sequence>